<dbReference type="PROSITE" id="PS51180">
    <property type="entry name" value="BRO1"/>
    <property type="match status" value="1"/>
</dbReference>
<protein>
    <submittedName>
        <fullName evidence="3">BRO1 domain-containing protein</fullName>
    </submittedName>
</protein>
<sequence>MVHFLCVPLKSTIEVDLVRPLQASIYPVFMRDDLRTQINEGIVELNKLRNQACIQPLPRHQSSLDVITRYYDQLCVVENKFPVNQTHNPISCKWKDAFTKPSVIFPRASLTISDTSFERACVLFNCGALMSSIATAQPDCTDEGLKAMAKLFQQAAGVFSYLKDSVFGLVKHEPTTDLMPDTLSALSLLMLAQAQEAIYTKAAKDQINQLALVKISSQCAEFYQQCQKAMSLDIVKGVLEKEWIKTVSGKSLAYASIAQYHQSNVAGEAKNIGEQLVRLKEATRLMDRASVYLTDSSQFSVLMADIKKSFERVNKQNDFIYCVRLPEFRDLPSLPKAALAKVLPINVPISPGFKDLFESLTPTMASTAKLKRRIP</sequence>
<evidence type="ECO:0000259" key="1">
    <source>
        <dbReference type="PROSITE" id="PS51180"/>
    </source>
</evidence>
<dbReference type="SMART" id="SM01041">
    <property type="entry name" value="BRO1"/>
    <property type="match status" value="1"/>
</dbReference>
<proteinExistence type="predicted"/>
<dbReference type="WBParaSite" id="jg13447">
    <property type="protein sequence ID" value="jg13447"/>
    <property type="gene ID" value="jg13447"/>
</dbReference>
<dbReference type="Pfam" id="PF03097">
    <property type="entry name" value="BRO1"/>
    <property type="match status" value="1"/>
</dbReference>
<name>A0A915CYB7_9BILA</name>
<evidence type="ECO:0000313" key="2">
    <source>
        <dbReference type="Proteomes" id="UP000887574"/>
    </source>
</evidence>
<dbReference type="AlphaFoldDB" id="A0A915CYB7"/>
<dbReference type="PANTHER" id="PTHR23030:SF39">
    <property type="entry name" value="PROGRAMMED CELL DEATH 6-INTERACTING PROTEIN"/>
    <property type="match status" value="1"/>
</dbReference>
<dbReference type="InterPro" id="IPR004328">
    <property type="entry name" value="BRO1_dom"/>
</dbReference>
<accession>A0A915CYB7</accession>
<feature type="domain" description="BRO1" evidence="1">
    <location>
        <begin position="3"/>
        <end position="363"/>
    </location>
</feature>
<evidence type="ECO:0000313" key="3">
    <source>
        <dbReference type="WBParaSite" id="jg13447"/>
    </source>
</evidence>
<dbReference type="Proteomes" id="UP000887574">
    <property type="component" value="Unplaced"/>
</dbReference>
<organism evidence="2 3">
    <name type="scientific">Ditylenchus dipsaci</name>
    <dbReference type="NCBI Taxonomy" id="166011"/>
    <lineage>
        <taxon>Eukaryota</taxon>
        <taxon>Metazoa</taxon>
        <taxon>Ecdysozoa</taxon>
        <taxon>Nematoda</taxon>
        <taxon>Chromadorea</taxon>
        <taxon>Rhabditida</taxon>
        <taxon>Tylenchina</taxon>
        <taxon>Tylenchomorpha</taxon>
        <taxon>Sphaerularioidea</taxon>
        <taxon>Anguinidae</taxon>
        <taxon>Anguininae</taxon>
        <taxon>Ditylenchus</taxon>
    </lineage>
</organism>
<dbReference type="Gene3D" id="1.25.40.280">
    <property type="entry name" value="alix/aip1 like domains"/>
    <property type="match status" value="1"/>
</dbReference>
<dbReference type="GO" id="GO:0005768">
    <property type="term" value="C:endosome"/>
    <property type="evidence" value="ECO:0007669"/>
    <property type="project" value="TreeGrafter"/>
</dbReference>
<dbReference type="PANTHER" id="PTHR23030">
    <property type="entry name" value="PCD6 INTERACTING PROTEIN-RELATED"/>
    <property type="match status" value="1"/>
</dbReference>
<dbReference type="GO" id="GO:0000281">
    <property type="term" value="P:mitotic cytokinesis"/>
    <property type="evidence" value="ECO:0007669"/>
    <property type="project" value="TreeGrafter"/>
</dbReference>
<keyword evidence="2" id="KW-1185">Reference proteome</keyword>
<dbReference type="InterPro" id="IPR038499">
    <property type="entry name" value="BRO1_sf"/>
</dbReference>
<reference evidence="3" key="1">
    <citation type="submission" date="2022-11" db="UniProtKB">
        <authorList>
            <consortium name="WormBaseParasite"/>
        </authorList>
    </citation>
    <scope>IDENTIFICATION</scope>
</reference>